<evidence type="ECO:0000256" key="2">
    <source>
        <dbReference type="ARBA" id="ARBA00022499"/>
    </source>
</evidence>
<dbReference type="GO" id="GO:0036297">
    <property type="term" value="P:interstrand cross-link repair"/>
    <property type="evidence" value="ECO:0007669"/>
    <property type="project" value="TreeGrafter"/>
</dbReference>
<feature type="region of interest" description="Disordered" evidence="6">
    <location>
        <begin position="859"/>
        <end position="904"/>
    </location>
</feature>
<name>A0AAV1N8U8_SCOSC</name>
<evidence type="ECO:0000313" key="8">
    <source>
        <dbReference type="Proteomes" id="UP001314229"/>
    </source>
</evidence>
<dbReference type="GO" id="GO:0031573">
    <property type="term" value="P:mitotic intra-S DNA damage checkpoint signaling"/>
    <property type="evidence" value="ECO:0007669"/>
    <property type="project" value="TreeGrafter"/>
</dbReference>
<accession>A0AAV1N8U8</accession>
<comment type="similarity">
    <text evidence="5">Belongs to the Fanconi anemia protein FANCD2 family.</text>
</comment>
<evidence type="ECO:0000256" key="6">
    <source>
        <dbReference type="SAM" id="MobiDB-lite"/>
    </source>
</evidence>
<dbReference type="InterPro" id="IPR016024">
    <property type="entry name" value="ARM-type_fold"/>
</dbReference>
<feature type="compositionally biased region" description="Basic residues" evidence="6">
    <location>
        <begin position="859"/>
        <end position="871"/>
    </location>
</feature>
<dbReference type="PANTHER" id="PTHR32086">
    <property type="entry name" value="FANCONI ANEMIA GROUP D2 PROTEIN"/>
    <property type="match status" value="1"/>
</dbReference>
<dbReference type="CDD" id="cd11721">
    <property type="entry name" value="FANCD2"/>
    <property type="match status" value="1"/>
</dbReference>
<reference evidence="7 8" key="1">
    <citation type="submission" date="2024-01" db="EMBL/GenBank/DDBJ databases">
        <authorList>
            <person name="Alioto T."/>
            <person name="Alioto T."/>
            <person name="Gomez Garrido J."/>
        </authorList>
    </citation>
    <scope>NUCLEOTIDE SEQUENCE [LARGE SCALE GENOMIC DNA]</scope>
</reference>
<keyword evidence="2" id="KW-1017">Isopeptide bond</keyword>
<organism evidence="7 8">
    <name type="scientific">Scomber scombrus</name>
    <name type="common">Atlantic mackerel</name>
    <name type="synonym">Scomber vernalis</name>
    <dbReference type="NCBI Taxonomy" id="13677"/>
    <lineage>
        <taxon>Eukaryota</taxon>
        <taxon>Metazoa</taxon>
        <taxon>Chordata</taxon>
        <taxon>Craniata</taxon>
        <taxon>Vertebrata</taxon>
        <taxon>Euteleostomi</taxon>
        <taxon>Actinopterygii</taxon>
        <taxon>Neopterygii</taxon>
        <taxon>Teleostei</taxon>
        <taxon>Neoteleostei</taxon>
        <taxon>Acanthomorphata</taxon>
        <taxon>Pelagiaria</taxon>
        <taxon>Scombriformes</taxon>
        <taxon>Scombridae</taxon>
        <taxon>Scomber</taxon>
    </lineage>
</organism>
<dbReference type="SUPFAM" id="SSF48371">
    <property type="entry name" value="ARM repeat"/>
    <property type="match status" value="1"/>
</dbReference>
<dbReference type="GO" id="GO:0005634">
    <property type="term" value="C:nucleus"/>
    <property type="evidence" value="ECO:0007669"/>
    <property type="project" value="UniProtKB-SubCell"/>
</dbReference>
<feature type="region of interest" description="Disordered" evidence="6">
    <location>
        <begin position="1"/>
        <end position="38"/>
    </location>
</feature>
<dbReference type="EMBL" id="CAWUFR010000022">
    <property type="protein sequence ID" value="CAK6955572.1"/>
    <property type="molecule type" value="Genomic_DNA"/>
</dbReference>
<keyword evidence="8" id="KW-1185">Reference proteome</keyword>
<dbReference type="Pfam" id="PF14631">
    <property type="entry name" value="FancD2"/>
    <property type="match status" value="1"/>
</dbReference>
<dbReference type="Proteomes" id="UP001314229">
    <property type="component" value="Unassembled WGS sequence"/>
</dbReference>
<evidence type="ECO:0000313" key="7">
    <source>
        <dbReference type="EMBL" id="CAK6955572.1"/>
    </source>
</evidence>
<comment type="caution">
    <text evidence="7">The sequence shown here is derived from an EMBL/GenBank/DDBJ whole genome shotgun (WGS) entry which is preliminary data.</text>
</comment>
<dbReference type="PANTHER" id="PTHR32086:SF0">
    <property type="entry name" value="FANCONI ANEMIA GROUP D2 PROTEIN"/>
    <property type="match status" value="1"/>
</dbReference>
<dbReference type="GO" id="GO:0007129">
    <property type="term" value="P:homologous chromosome pairing at meiosis"/>
    <property type="evidence" value="ECO:0007669"/>
    <property type="project" value="TreeGrafter"/>
</dbReference>
<feature type="compositionally biased region" description="Basic and acidic residues" evidence="6">
    <location>
        <begin position="895"/>
        <end position="904"/>
    </location>
</feature>
<evidence type="ECO:0000256" key="3">
    <source>
        <dbReference type="ARBA" id="ARBA00022843"/>
    </source>
</evidence>
<dbReference type="AlphaFoldDB" id="A0AAV1N8U8"/>
<proteinExistence type="inferred from homology"/>
<keyword evidence="4" id="KW-0539">Nucleus</keyword>
<evidence type="ECO:0000256" key="5">
    <source>
        <dbReference type="ARBA" id="ARBA00093456"/>
    </source>
</evidence>
<evidence type="ECO:0000256" key="4">
    <source>
        <dbReference type="ARBA" id="ARBA00023242"/>
    </source>
</evidence>
<keyword evidence="3" id="KW-0832">Ubl conjugation</keyword>
<dbReference type="GO" id="GO:1990918">
    <property type="term" value="P:double-strand break repair involved in meiotic recombination"/>
    <property type="evidence" value="ECO:0007669"/>
    <property type="project" value="TreeGrafter"/>
</dbReference>
<dbReference type="InterPro" id="IPR029448">
    <property type="entry name" value="FANCD2"/>
</dbReference>
<feature type="compositionally biased region" description="Polar residues" evidence="6">
    <location>
        <begin position="873"/>
        <end position="883"/>
    </location>
</feature>
<comment type="subcellular location">
    <subcellularLocation>
        <location evidence="1">Nucleus</location>
    </subcellularLocation>
</comment>
<protein>
    <submittedName>
        <fullName evidence="7">Fanconi anemia group D2 protein isoform X2</fullName>
    </submittedName>
</protein>
<evidence type="ECO:0000256" key="1">
    <source>
        <dbReference type="ARBA" id="ARBA00004123"/>
    </source>
</evidence>
<sequence>MMRKKRRSSVDKGEGAAATAPKVKKSRSTGRQQKEAVPEEANQSVFAVFLRGAGVTLKQGGTSNEIAVDQVVFQKRIQQQLQKSPRYPGIVQEFITGLESHIEDPERFRNCLLPCVPRLPDGDSSCVSSFQESLLRMLLGIEMLQTSIINTLLEKLPEFMLDGTGDSGLSVPRVIINQFKWLDRVVDSKELAAKLMELVSVAPVEVQRDIITSLPEILEDSQHNDIARELNSLLQENTQLTVPILDALSSLNLSSSLLTEVRGAVMATLAAVQLEDLPVVVKFILHSVSASDAYEVVHNLRKKLELEQCVLPPVLQASQSRLKSKGAAVSASTPAAGSSQDSISLILDGIKSAVRFQKTISEAWLKAIESVDEVEDHKVIDLLVLFILHSTNANQSRRGAERVFKLKVRTGQIQDVLLQKTFRDYIQVMRGYFPSILALAQSLLRSPDPCVVPFGGHMYRHAFTAFDSYCQQEVVGSLVTHVCSGVGGEVDMALELLSGLVTEKPSEMALYAVFVKGILDYMDNLTPQQIRRLFHLLSRLAFGQQQQGSHIQDDMHIVIRKQLSSTVPKYKRIGIIGAVMIIGSMGSFRPKVKDSQNGSLPQETFRQVSALLELVQSSSESSPEASALYYDELANLILSSTLDPQVQEMIGKSVLDVFQDDFVVDLGPDETGSFPFPVRVMYNLDEEESQGAIAINLMPLLAKDLQNKGEQQSQTKKAHKRVSPLCLSPFFRLLRLCEEKRHQGDLEEIDALLGCPLILTDMDIVDKIESLSKAEKEFLCTLLFHTINWFREVINAFCRQKETEMKMKVMTRLQNITYLQSLLERTLAGTLGYVPPFANFDGESTDAIILSSAAPVNKAKKDRSGKKRKAPGKNSSGSSSQLEEGTEADETQQEQPEKEKEKEVKQGVSLVSYRQFFRELDMEVLSVLQCGLLSRSLLDSELQTKVREEVLLGPAELAFLLEDMLRKVEFCLTATPAKRAPFLKGRTDKSVGFSHLQQKSSKDIASCCVQLLPALCSHLENCHNHFQTLLSENNGVVDGPATDIQEHQLMSSAYQLLLQVLNTTFSWSGFSQPGQRSLLKKALGVLAGRLKEGGAELNLEQLVKHSFKYLLNFSSTMPSLSTALCLSQLLSTVSERGGNSAAFREQTASLARRFLSQEWVTASGEKERGNKFNEPLQTLLRIYLEHVDDVLKAVEEIAGEGIPELINASKDESSASWPTLNRQTFLVFYKVLMAELERAVRKIPAGKISDNMEVSH</sequence>
<dbReference type="GO" id="GO:0070182">
    <property type="term" value="F:DNA polymerase binding"/>
    <property type="evidence" value="ECO:0007669"/>
    <property type="project" value="TreeGrafter"/>
</dbReference>
<dbReference type="GO" id="GO:0000793">
    <property type="term" value="C:condensed chromosome"/>
    <property type="evidence" value="ECO:0007669"/>
    <property type="project" value="TreeGrafter"/>
</dbReference>
<gene>
    <name evidence="7" type="ORF">FSCOSCO3_A002845</name>
</gene>